<dbReference type="InParanoid" id="A0A098DI80"/>
<dbReference type="EMBL" id="HG970333">
    <property type="protein sequence ID" value="CEF77671.1"/>
    <property type="molecule type" value="Genomic_DNA"/>
</dbReference>
<reference evidence="1 3" key="3">
    <citation type="journal article" date="2015" name="BMC Genomics">
        <title>The completed genome sequence of the pathogenic ascomycete fungus Fusarium graminearum.</title>
        <authorList>
            <person name="King R."/>
            <person name="Urban M."/>
            <person name="Hammond-Kosack M.C."/>
            <person name="Hassani-Pak K."/>
            <person name="Hammond-Kosack K.E."/>
        </authorList>
    </citation>
    <scope>NUCLEOTIDE SEQUENCE [LARGE SCALE GENOMIC DNA]</scope>
    <source>
        <strain evidence="3">ATCC MYA-4620 / CBS 123657 / FGSC 9075 / NRRL 31084 / PH-1</strain>
        <strain evidence="1">PH-1</strain>
    </source>
</reference>
<dbReference type="EnsemblFungi" id="CEF77671">
    <property type="protein sequence ID" value="CEF77671"/>
    <property type="gene ID" value="FGRRES_15164"/>
</dbReference>
<reference evidence="2" key="4">
    <citation type="submission" date="2017-01" db="UniProtKB">
        <authorList>
            <consortium name="EnsemblFungi"/>
        </authorList>
    </citation>
    <scope>IDENTIFICATION</scope>
    <source>
        <strain evidence="2">PH-1 / ATCC MYA-4620 / FGSC 9075 / NRRL 31084</strain>
    </source>
</reference>
<dbReference type="VEuPathDB" id="FungiDB:FGRAMPH1_01G11735"/>
<accession>A0A0E0S2E6</accession>
<name>A0A098DI80_GIBZE</name>
<gene>
    <name evidence="1" type="ORF">FGRAMPH1_01T11735</name>
</gene>
<reference evidence="2 3" key="2">
    <citation type="journal article" date="2010" name="Nature">
        <title>Comparative genomics reveals mobile pathogenicity chromosomes in Fusarium.</title>
        <authorList>
            <person name="Ma L.J."/>
            <person name="van der Does H.C."/>
            <person name="Borkovich K.A."/>
            <person name="Coleman J.J."/>
            <person name="Daboussi M.J."/>
            <person name="Di Pietro A."/>
            <person name="Dufresne M."/>
            <person name="Freitag M."/>
            <person name="Grabherr M."/>
            <person name="Henrissat B."/>
            <person name="Houterman P.M."/>
            <person name="Kang S."/>
            <person name="Shim W.B."/>
            <person name="Woloshuk C."/>
            <person name="Xie X."/>
            <person name="Xu J.R."/>
            <person name="Antoniw J."/>
            <person name="Baker S.E."/>
            <person name="Bluhm B.H."/>
            <person name="Breakspear A."/>
            <person name="Brown D.W."/>
            <person name="Butchko R.A."/>
            <person name="Chapman S."/>
            <person name="Coulson R."/>
            <person name="Coutinho P.M."/>
            <person name="Danchin E.G."/>
            <person name="Diener A."/>
            <person name="Gale L.R."/>
            <person name="Gardiner D.M."/>
            <person name="Goff S."/>
            <person name="Hammond-Kosack K.E."/>
            <person name="Hilburn K."/>
            <person name="Hua-Van A."/>
            <person name="Jonkers W."/>
            <person name="Kazan K."/>
            <person name="Kodira C.D."/>
            <person name="Koehrsen M."/>
            <person name="Kumar L."/>
            <person name="Lee Y.H."/>
            <person name="Li L."/>
            <person name="Manners J.M."/>
            <person name="Miranda-Saavedra D."/>
            <person name="Mukherjee M."/>
            <person name="Park G."/>
            <person name="Park J."/>
            <person name="Park S.Y."/>
            <person name="Proctor R.H."/>
            <person name="Regev A."/>
            <person name="Ruiz-Roldan M.C."/>
            <person name="Sain D."/>
            <person name="Sakthikumar S."/>
            <person name="Sykes S."/>
            <person name="Schwartz D.C."/>
            <person name="Turgeon B.G."/>
            <person name="Wapinski I."/>
            <person name="Yoder O."/>
            <person name="Young S."/>
            <person name="Zeng Q."/>
            <person name="Zhou S."/>
            <person name="Galagan J."/>
            <person name="Cuomo C.A."/>
            <person name="Kistler H.C."/>
            <person name="Rep M."/>
        </authorList>
    </citation>
    <scope>GENOME REANNOTATION</scope>
    <source>
        <strain evidence="3">ATCC MYA-4620 / CBS 123657 / FGSC 9075 / NRRL 31084 / PH-1</strain>
        <strain evidence="2">PH-1 / ATCC MYA-4620 / FGSC 9075 / NRRL 31084</strain>
    </source>
</reference>
<protein>
    <submittedName>
        <fullName evidence="1">Chromosome 2, complete genome</fullName>
    </submittedName>
</protein>
<proteinExistence type="predicted"/>
<keyword evidence="3" id="KW-1185">Reference proteome</keyword>
<evidence type="ECO:0000313" key="2">
    <source>
        <dbReference type="EnsemblFungi" id="CEF77671"/>
    </source>
</evidence>
<sequence>MLLYGTVSALLHLGSGSQTCLHSLRDTGNTRHTAMKLWLWLSPCDQSETRFDSGRTGP</sequence>
<organism evidence="1 3">
    <name type="scientific">Gibberella zeae (strain ATCC MYA-4620 / CBS 123657 / FGSC 9075 / NRRL 31084 / PH-1)</name>
    <name type="common">Wheat head blight fungus</name>
    <name type="synonym">Fusarium graminearum</name>
    <dbReference type="NCBI Taxonomy" id="229533"/>
    <lineage>
        <taxon>Eukaryota</taxon>
        <taxon>Fungi</taxon>
        <taxon>Dikarya</taxon>
        <taxon>Ascomycota</taxon>
        <taxon>Pezizomycotina</taxon>
        <taxon>Sordariomycetes</taxon>
        <taxon>Hypocreomycetidae</taxon>
        <taxon>Hypocreales</taxon>
        <taxon>Nectriaceae</taxon>
        <taxon>Fusarium</taxon>
    </lineage>
</organism>
<dbReference type="AlphaFoldDB" id="A0A098DI80"/>
<reference evidence="2 3" key="1">
    <citation type="journal article" date="2007" name="Science">
        <title>The Fusarium graminearum genome reveals a link between localized polymorphism and pathogen specialization.</title>
        <authorList>
            <person name="Cuomo C.A."/>
            <person name="Gueldener U."/>
            <person name="Xu J.-R."/>
            <person name="Trail F."/>
            <person name="Turgeon B.G."/>
            <person name="Di Pietro A."/>
            <person name="Walton J.D."/>
            <person name="Ma L.-J."/>
            <person name="Baker S.E."/>
            <person name="Rep M."/>
            <person name="Adam G."/>
            <person name="Antoniw J."/>
            <person name="Baldwin T."/>
            <person name="Calvo S.E."/>
            <person name="Chang Y.-L."/>
            <person name="DeCaprio D."/>
            <person name="Gale L.R."/>
            <person name="Gnerre S."/>
            <person name="Goswami R.S."/>
            <person name="Hammond-Kosack K."/>
            <person name="Harris L.J."/>
            <person name="Hilburn K."/>
            <person name="Kennell J.C."/>
            <person name="Kroken S."/>
            <person name="Magnuson J.K."/>
            <person name="Mannhaupt G."/>
            <person name="Mauceli E.W."/>
            <person name="Mewes H.-W."/>
            <person name="Mitterbauer R."/>
            <person name="Muehlbauer G."/>
            <person name="Muensterkoetter M."/>
            <person name="Nelson D."/>
            <person name="O'Donnell K."/>
            <person name="Ouellet T."/>
            <person name="Qi W."/>
            <person name="Quesneville H."/>
            <person name="Roncero M.I.G."/>
            <person name="Seong K.-Y."/>
            <person name="Tetko I.V."/>
            <person name="Urban M."/>
            <person name="Waalwijk C."/>
            <person name="Ward T.J."/>
            <person name="Yao J."/>
            <person name="Birren B.W."/>
            <person name="Kistler H.C."/>
        </authorList>
    </citation>
    <scope>NUCLEOTIDE SEQUENCE [LARGE SCALE GENOMIC DNA]</scope>
    <source>
        <strain evidence="3">ATCC MYA-4620 / CBS 123657 / FGSC 9075 / NRRL 31084 / PH-1</strain>
        <strain evidence="2">PH-1 / ATCC MYA-4620 / FGSC 9075 / NRRL 31084</strain>
    </source>
</reference>
<evidence type="ECO:0000313" key="3">
    <source>
        <dbReference type="Proteomes" id="UP000070720"/>
    </source>
</evidence>
<accession>A0A098DI80</accession>
<dbReference type="Proteomes" id="UP000070720">
    <property type="component" value="Chromosome 2"/>
</dbReference>
<evidence type="ECO:0000313" key="1">
    <source>
        <dbReference type="EMBL" id="CEF77671.1"/>
    </source>
</evidence>